<evidence type="ECO:0000313" key="2">
    <source>
        <dbReference type="Proteomes" id="UP000583101"/>
    </source>
</evidence>
<keyword evidence="2" id="KW-1185">Reference proteome</keyword>
<comment type="caution">
    <text evidence="1">The sequence shown here is derived from an EMBL/GenBank/DDBJ whole genome shotgun (WGS) entry which is preliminary data.</text>
</comment>
<dbReference type="Proteomes" id="UP000583101">
    <property type="component" value="Unassembled WGS sequence"/>
</dbReference>
<evidence type="ECO:0000313" key="1">
    <source>
        <dbReference type="EMBL" id="MBB3970457.1"/>
    </source>
</evidence>
<proteinExistence type="predicted"/>
<accession>A0ABR6IBN3</accession>
<dbReference type="RefSeq" id="WP_158285258.1">
    <property type="nucleotide sequence ID" value="NZ_BMCZ01000003.1"/>
</dbReference>
<dbReference type="Gene3D" id="3.40.50.300">
    <property type="entry name" value="P-loop containing nucleotide triphosphate hydrolases"/>
    <property type="match status" value="1"/>
</dbReference>
<protein>
    <submittedName>
        <fullName evidence="1">ABC-type ATPase</fullName>
    </submittedName>
</protein>
<dbReference type="SUPFAM" id="SSF52540">
    <property type="entry name" value="P-loop containing nucleoside triphosphate hydrolases"/>
    <property type="match status" value="1"/>
</dbReference>
<sequence length="56" mass="6044">MPLLVVVGGPNGSGKTTLASHLIAKGRIKTYIINPDNIAIKEFGNYLFHVKRPGLL</sequence>
<reference evidence="1 2" key="1">
    <citation type="submission" date="2020-08" db="EMBL/GenBank/DDBJ databases">
        <title>Genomic Encyclopedia of Type Strains, Phase IV (KMG-IV): sequencing the most valuable type-strain genomes for metagenomic binning, comparative biology and taxonomic classification.</title>
        <authorList>
            <person name="Goeker M."/>
        </authorList>
    </citation>
    <scope>NUCLEOTIDE SEQUENCE [LARGE SCALE GENOMIC DNA]</scope>
    <source>
        <strain evidence="1 2">DSM 100995</strain>
    </source>
</reference>
<dbReference type="EMBL" id="JACIEG010000005">
    <property type="protein sequence ID" value="MBB3970457.1"/>
    <property type="molecule type" value="Genomic_DNA"/>
</dbReference>
<name>A0ABR6IBN3_9SPHI</name>
<dbReference type="InterPro" id="IPR027417">
    <property type="entry name" value="P-loop_NTPase"/>
</dbReference>
<organism evidence="1 2">
    <name type="scientific">Mucilaginibacter phyllosphaerae</name>
    <dbReference type="NCBI Taxonomy" id="1812349"/>
    <lineage>
        <taxon>Bacteria</taxon>
        <taxon>Pseudomonadati</taxon>
        <taxon>Bacteroidota</taxon>
        <taxon>Sphingobacteriia</taxon>
        <taxon>Sphingobacteriales</taxon>
        <taxon>Sphingobacteriaceae</taxon>
        <taxon>Mucilaginibacter</taxon>
    </lineage>
</organism>
<gene>
    <name evidence="1" type="ORF">GGR35_003073</name>
</gene>